<keyword evidence="3 6" id="KW-0489">Methyltransferase</keyword>
<accession>A0A939HMK9</accession>
<dbReference type="PIRSF" id="PIRSF003078">
    <property type="entry name" value="GidB"/>
    <property type="match status" value="1"/>
</dbReference>
<organism evidence="7 8">
    <name type="scientific">Acetobacter garciniae</name>
    <dbReference type="NCBI Taxonomy" id="2817435"/>
    <lineage>
        <taxon>Bacteria</taxon>
        <taxon>Pseudomonadati</taxon>
        <taxon>Pseudomonadota</taxon>
        <taxon>Alphaproteobacteria</taxon>
        <taxon>Acetobacterales</taxon>
        <taxon>Acetobacteraceae</taxon>
        <taxon>Acetobacter</taxon>
    </lineage>
</organism>
<dbReference type="PANTHER" id="PTHR31760">
    <property type="entry name" value="S-ADENOSYL-L-METHIONINE-DEPENDENT METHYLTRANSFERASES SUPERFAMILY PROTEIN"/>
    <property type="match status" value="1"/>
</dbReference>
<name>A0A939HMK9_9PROT</name>
<keyword evidence="8" id="KW-1185">Reference proteome</keyword>
<comment type="caution">
    <text evidence="7">The sequence shown here is derived from an EMBL/GenBank/DDBJ whole genome shotgun (WGS) entry which is preliminary data.</text>
</comment>
<sequence>MLMLPEGMDVSRETQDRLDIFAALLRKWNTRINLVSPRDMDKLWERHILDSLQLLPLIQGRERFIDMGSGGGFPGVVVGIAAGIPGTLIEADQRKAAFLREAARLTGASLTVVSARLEQVDVQPAPLVTARALAPLGKLLEWAHPLLAPGGVAVFLKGQQADKEIRDAERSWNMDIRTRPSLTTGDGVVLEVSNFHRVQG</sequence>
<comment type="function">
    <text evidence="6">Specifically methylates the N7 position of guanine in position 527 of 16S rRNA.</text>
</comment>
<feature type="binding site" evidence="6">
    <location>
        <position position="68"/>
    </location>
    <ligand>
        <name>S-adenosyl-L-methionine</name>
        <dbReference type="ChEBI" id="CHEBI:59789"/>
    </ligand>
</feature>
<dbReference type="GO" id="GO:0070043">
    <property type="term" value="F:rRNA (guanine-N7-)-methyltransferase activity"/>
    <property type="evidence" value="ECO:0007669"/>
    <property type="project" value="UniProtKB-UniRule"/>
</dbReference>
<dbReference type="Proteomes" id="UP000664073">
    <property type="component" value="Unassembled WGS sequence"/>
</dbReference>
<keyword evidence="1 6" id="KW-0963">Cytoplasm</keyword>
<evidence type="ECO:0000256" key="5">
    <source>
        <dbReference type="ARBA" id="ARBA00022691"/>
    </source>
</evidence>
<proteinExistence type="inferred from homology"/>
<dbReference type="EC" id="2.1.1.170" evidence="6"/>
<comment type="subcellular location">
    <subcellularLocation>
        <location evidence="6">Cytoplasm</location>
    </subcellularLocation>
</comment>
<evidence type="ECO:0000256" key="4">
    <source>
        <dbReference type="ARBA" id="ARBA00022679"/>
    </source>
</evidence>
<feature type="binding site" evidence="6">
    <location>
        <position position="73"/>
    </location>
    <ligand>
        <name>S-adenosyl-L-methionine</name>
        <dbReference type="ChEBI" id="CHEBI:59789"/>
    </ligand>
</feature>
<keyword evidence="5 6" id="KW-0949">S-adenosyl-L-methionine</keyword>
<dbReference type="InterPro" id="IPR003682">
    <property type="entry name" value="rRNA_ssu_MeTfrase_G"/>
</dbReference>
<dbReference type="Gene3D" id="3.40.50.150">
    <property type="entry name" value="Vaccinia Virus protein VP39"/>
    <property type="match status" value="1"/>
</dbReference>
<evidence type="ECO:0000256" key="6">
    <source>
        <dbReference type="HAMAP-Rule" id="MF_00074"/>
    </source>
</evidence>
<dbReference type="InterPro" id="IPR029063">
    <property type="entry name" value="SAM-dependent_MTases_sf"/>
</dbReference>
<dbReference type="NCBIfam" id="TIGR00138">
    <property type="entry name" value="rsmG_gidB"/>
    <property type="match status" value="1"/>
</dbReference>
<evidence type="ECO:0000313" key="8">
    <source>
        <dbReference type="Proteomes" id="UP000664073"/>
    </source>
</evidence>
<dbReference type="RefSeq" id="WP_207845122.1">
    <property type="nucleotide sequence ID" value="NZ_JAFVMH010000002.1"/>
</dbReference>
<dbReference type="HAMAP" id="MF_00074">
    <property type="entry name" value="16SrRNA_methyltr_G"/>
    <property type="match status" value="1"/>
</dbReference>
<dbReference type="PANTHER" id="PTHR31760:SF0">
    <property type="entry name" value="S-ADENOSYL-L-METHIONINE-DEPENDENT METHYLTRANSFERASES SUPERFAMILY PROTEIN"/>
    <property type="match status" value="1"/>
</dbReference>
<evidence type="ECO:0000256" key="3">
    <source>
        <dbReference type="ARBA" id="ARBA00022603"/>
    </source>
</evidence>
<comment type="catalytic activity">
    <reaction evidence="6">
        <text>guanosine(527) in 16S rRNA + S-adenosyl-L-methionine = N(7)-methylguanosine(527) in 16S rRNA + S-adenosyl-L-homocysteine</text>
        <dbReference type="Rhea" id="RHEA:42732"/>
        <dbReference type="Rhea" id="RHEA-COMP:10209"/>
        <dbReference type="Rhea" id="RHEA-COMP:10210"/>
        <dbReference type="ChEBI" id="CHEBI:57856"/>
        <dbReference type="ChEBI" id="CHEBI:59789"/>
        <dbReference type="ChEBI" id="CHEBI:74269"/>
        <dbReference type="ChEBI" id="CHEBI:74480"/>
        <dbReference type="EC" id="2.1.1.170"/>
    </reaction>
</comment>
<reference evidence="7" key="1">
    <citation type="submission" date="2021-03" db="EMBL/GenBank/DDBJ databases">
        <title>The complete genome sequence of Acetobacter sp. TBRC 12339.</title>
        <authorList>
            <person name="Charoenyingcharoen P."/>
            <person name="Yukphan P."/>
        </authorList>
    </citation>
    <scope>NUCLEOTIDE SEQUENCE</scope>
    <source>
        <strain evidence="7">TBRC 12339</strain>
    </source>
</reference>
<dbReference type="EMBL" id="JAFVMH010000002">
    <property type="protein sequence ID" value="MBO1324419.1"/>
    <property type="molecule type" value="Genomic_DNA"/>
</dbReference>
<feature type="binding site" evidence="6">
    <location>
        <begin position="117"/>
        <end position="118"/>
    </location>
    <ligand>
        <name>S-adenosyl-L-methionine</name>
        <dbReference type="ChEBI" id="CHEBI:59789"/>
    </ligand>
</feature>
<feature type="binding site" evidence="6">
    <location>
        <position position="131"/>
    </location>
    <ligand>
        <name>S-adenosyl-L-methionine</name>
        <dbReference type="ChEBI" id="CHEBI:59789"/>
    </ligand>
</feature>
<evidence type="ECO:0000256" key="1">
    <source>
        <dbReference type="ARBA" id="ARBA00022490"/>
    </source>
</evidence>
<comment type="similarity">
    <text evidence="6">Belongs to the methyltransferase superfamily. RNA methyltransferase RsmG family.</text>
</comment>
<dbReference type="Pfam" id="PF02527">
    <property type="entry name" value="GidB"/>
    <property type="match status" value="1"/>
</dbReference>
<keyword evidence="4 6" id="KW-0808">Transferase</keyword>
<dbReference type="GO" id="GO:0005829">
    <property type="term" value="C:cytosol"/>
    <property type="evidence" value="ECO:0007669"/>
    <property type="project" value="TreeGrafter"/>
</dbReference>
<evidence type="ECO:0000313" key="7">
    <source>
        <dbReference type="EMBL" id="MBO1324419.1"/>
    </source>
</evidence>
<protein>
    <recommendedName>
        <fullName evidence="6">Ribosomal RNA small subunit methyltransferase G</fullName>
        <ecNumber evidence="6">2.1.1.170</ecNumber>
    </recommendedName>
    <alternativeName>
        <fullName evidence="6">16S rRNA 7-methylguanosine methyltransferase</fullName>
        <shortName evidence="6">16S rRNA m7G methyltransferase</shortName>
    </alternativeName>
</protein>
<gene>
    <name evidence="6 7" type="primary">rsmG</name>
    <name evidence="7" type="ORF">J2D77_04505</name>
</gene>
<evidence type="ECO:0000256" key="2">
    <source>
        <dbReference type="ARBA" id="ARBA00022552"/>
    </source>
</evidence>
<comment type="caution">
    <text evidence="6">Lacks conserved residue(s) required for the propagation of feature annotation.</text>
</comment>
<dbReference type="AlphaFoldDB" id="A0A939HMK9"/>
<dbReference type="SUPFAM" id="SSF53335">
    <property type="entry name" value="S-adenosyl-L-methionine-dependent methyltransferases"/>
    <property type="match status" value="1"/>
</dbReference>
<keyword evidence="2 6" id="KW-0698">rRNA processing</keyword>